<sequence length="86" mass="10177">MFIGFNKTAKQKIPEAAQLSCIIIQVHKSNLFTKVNTLWPDLYRRQEIQLHQLTRVHALLCLDHVKHSQDIPLYRVHVKVNMEYII</sequence>
<name>A0AAU9TFP2_EUPED</name>
<dbReference type="AlphaFoldDB" id="A0AAU9TFP2"/>
<comment type="caution">
    <text evidence="1">The sequence shown here is derived from an EMBL/GenBank/DDBJ whole genome shotgun (WGS) entry which is preliminary data.</text>
</comment>
<proteinExistence type="predicted"/>
<keyword evidence="2" id="KW-1185">Reference proteome</keyword>
<dbReference type="Proteomes" id="UP001153954">
    <property type="component" value="Unassembled WGS sequence"/>
</dbReference>
<gene>
    <name evidence="1" type="ORF">EEDITHA_LOCUS1446</name>
</gene>
<evidence type="ECO:0000313" key="2">
    <source>
        <dbReference type="Proteomes" id="UP001153954"/>
    </source>
</evidence>
<organism evidence="1 2">
    <name type="scientific">Euphydryas editha</name>
    <name type="common">Edith's checkerspot</name>
    <dbReference type="NCBI Taxonomy" id="104508"/>
    <lineage>
        <taxon>Eukaryota</taxon>
        <taxon>Metazoa</taxon>
        <taxon>Ecdysozoa</taxon>
        <taxon>Arthropoda</taxon>
        <taxon>Hexapoda</taxon>
        <taxon>Insecta</taxon>
        <taxon>Pterygota</taxon>
        <taxon>Neoptera</taxon>
        <taxon>Endopterygota</taxon>
        <taxon>Lepidoptera</taxon>
        <taxon>Glossata</taxon>
        <taxon>Ditrysia</taxon>
        <taxon>Papilionoidea</taxon>
        <taxon>Nymphalidae</taxon>
        <taxon>Nymphalinae</taxon>
        <taxon>Euphydryas</taxon>
    </lineage>
</organism>
<dbReference type="EMBL" id="CAKOGL010000003">
    <property type="protein sequence ID" value="CAH2084918.1"/>
    <property type="molecule type" value="Genomic_DNA"/>
</dbReference>
<accession>A0AAU9TFP2</accession>
<evidence type="ECO:0000313" key="1">
    <source>
        <dbReference type="EMBL" id="CAH2084918.1"/>
    </source>
</evidence>
<protein>
    <submittedName>
        <fullName evidence="1">Uncharacterized protein</fullName>
    </submittedName>
</protein>
<reference evidence="1" key="1">
    <citation type="submission" date="2022-03" db="EMBL/GenBank/DDBJ databases">
        <authorList>
            <person name="Tunstrom K."/>
        </authorList>
    </citation>
    <scope>NUCLEOTIDE SEQUENCE</scope>
</reference>